<proteinExistence type="predicted"/>
<dbReference type="Proteomes" id="UP000075880">
    <property type="component" value="Unassembled WGS sequence"/>
</dbReference>
<evidence type="ECO:0000313" key="3">
    <source>
        <dbReference type="Proteomes" id="UP000075880"/>
    </source>
</evidence>
<sequence length="146" mass="16191">FDNCKVTWLADSGASEHMSNDKSIFDVLVPLAEPMEIAVALNGKTAIAKFSGSVKMIAVVGNMKHECTLKNVLYAPELRCNLFSIRKVDMAGMKVIFKNDYEGRIQMHYIPTEQQLADIMTKGLPGGTFVRLREALGLQRLSRGVE</sequence>
<evidence type="ECO:0000259" key="1">
    <source>
        <dbReference type="Pfam" id="PF22936"/>
    </source>
</evidence>
<protein>
    <recommendedName>
        <fullName evidence="1">Retrovirus-related Pol polyprotein from transposon TNT 1-94-like beta-barrel domain-containing protein</fullName>
    </recommendedName>
</protein>
<dbReference type="Pfam" id="PF22936">
    <property type="entry name" value="Pol_BBD"/>
    <property type="match status" value="1"/>
</dbReference>
<dbReference type="EnsemblMetazoa" id="ENSAATROPT016197">
    <property type="protein sequence ID" value="ENSAATROPP014224"/>
    <property type="gene ID" value="ENSAATROPG013253"/>
</dbReference>
<reference evidence="2" key="1">
    <citation type="submission" date="2024-04" db="UniProtKB">
        <authorList>
            <consortium name="EnsemblMetazoa"/>
        </authorList>
    </citation>
    <scope>IDENTIFICATION</scope>
    <source>
        <strain evidence="2">EBRO</strain>
    </source>
</reference>
<evidence type="ECO:0000313" key="2">
    <source>
        <dbReference type="EnsemblMetazoa" id="ENSAATROPP014224"/>
    </source>
</evidence>
<accession>A0AAG5DTW8</accession>
<dbReference type="InterPro" id="IPR054722">
    <property type="entry name" value="PolX-like_BBD"/>
</dbReference>
<name>A0AAG5DTW8_ANOAO</name>
<keyword evidence="3" id="KW-1185">Reference proteome</keyword>
<dbReference type="AlphaFoldDB" id="A0AAG5DTW8"/>
<feature type="domain" description="Retrovirus-related Pol polyprotein from transposon TNT 1-94-like beta-barrel" evidence="1">
    <location>
        <begin position="8"/>
        <end position="92"/>
    </location>
</feature>
<organism evidence="2 3">
    <name type="scientific">Anopheles atroparvus</name>
    <name type="common">European mosquito</name>
    <dbReference type="NCBI Taxonomy" id="41427"/>
    <lineage>
        <taxon>Eukaryota</taxon>
        <taxon>Metazoa</taxon>
        <taxon>Ecdysozoa</taxon>
        <taxon>Arthropoda</taxon>
        <taxon>Hexapoda</taxon>
        <taxon>Insecta</taxon>
        <taxon>Pterygota</taxon>
        <taxon>Neoptera</taxon>
        <taxon>Endopterygota</taxon>
        <taxon>Diptera</taxon>
        <taxon>Nematocera</taxon>
        <taxon>Culicoidea</taxon>
        <taxon>Culicidae</taxon>
        <taxon>Anophelinae</taxon>
        <taxon>Anopheles</taxon>
    </lineage>
</organism>